<dbReference type="InterPro" id="IPR045090">
    <property type="entry name" value="Pept_M3A_M3B"/>
</dbReference>
<dbReference type="PANTHER" id="PTHR43660">
    <property type="entry name" value="DIPEPTIDYL CARBOXYPEPTIDASE"/>
    <property type="match status" value="1"/>
</dbReference>
<dbReference type="InterPro" id="IPR001567">
    <property type="entry name" value="Pept_M3A_M3B_dom"/>
</dbReference>
<dbReference type="EMBL" id="BAAAOG010000007">
    <property type="protein sequence ID" value="GAA1965690.1"/>
    <property type="molecule type" value="Genomic_DNA"/>
</dbReference>
<gene>
    <name evidence="9" type="ORF">GCM10009776_30770</name>
</gene>
<dbReference type="CDD" id="cd06456">
    <property type="entry name" value="M3A_DCP"/>
    <property type="match status" value="1"/>
</dbReference>
<dbReference type="SUPFAM" id="SSF55486">
    <property type="entry name" value="Metalloproteases ('zincins'), catalytic domain"/>
    <property type="match status" value="1"/>
</dbReference>
<protein>
    <submittedName>
        <fullName evidence="9">M3 family metallopeptidase</fullName>
    </submittedName>
</protein>
<accession>A0ABN2R9C0</accession>
<keyword evidence="10" id="KW-1185">Reference proteome</keyword>
<dbReference type="Gene3D" id="3.40.390.10">
    <property type="entry name" value="Collagenase (Catalytic Domain)"/>
    <property type="match status" value="1"/>
</dbReference>
<reference evidence="9 10" key="1">
    <citation type="journal article" date="2019" name="Int. J. Syst. Evol. Microbiol.">
        <title>The Global Catalogue of Microorganisms (GCM) 10K type strain sequencing project: providing services to taxonomists for standard genome sequencing and annotation.</title>
        <authorList>
            <consortium name="The Broad Institute Genomics Platform"/>
            <consortium name="The Broad Institute Genome Sequencing Center for Infectious Disease"/>
            <person name="Wu L."/>
            <person name="Ma J."/>
        </authorList>
    </citation>
    <scope>NUCLEOTIDE SEQUENCE [LARGE SCALE GENOMIC DNA]</scope>
    <source>
        <strain evidence="9 10">JCM 14901</strain>
    </source>
</reference>
<dbReference type="InterPro" id="IPR024077">
    <property type="entry name" value="Neurolysin/TOP_dom2"/>
</dbReference>
<evidence type="ECO:0000256" key="3">
    <source>
        <dbReference type="ARBA" id="ARBA00022723"/>
    </source>
</evidence>
<comment type="cofactor">
    <cofactor evidence="7">
        <name>Zn(2+)</name>
        <dbReference type="ChEBI" id="CHEBI:29105"/>
    </cofactor>
    <text evidence="7">Binds 1 zinc ion.</text>
</comment>
<dbReference type="PANTHER" id="PTHR43660:SF1">
    <property type="entry name" value="DIPEPTIDYL CARBOXYPEPTIDASE"/>
    <property type="match status" value="1"/>
</dbReference>
<keyword evidence="4 7" id="KW-0378">Hydrolase</keyword>
<evidence type="ECO:0000256" key="6">
    <source>
        <dbReference type="ARBA" id="ARBA00023049"/>
    </source>
</evidence>
<keyword evidence="3 7" id="KW-0479">Metal-binding</keyword>
<evidence type="ECO:0000256" key="5">
    <source>
        <dbReference type="ARBA" id="ARBA00022833"/>
    </source>
</evidence>
<keyword evidence="6 7" id="KW-0482">Metalloprotease</keyword>
<evidence type="ECO:0000259" key="8">
    <source>
        <dbReference type="Pfam" id="PF01432"/>
    </source>
</evidence>
<name>A0ABN2R9C0_9MICO</name>
<dbReference type="InterPro" id="IPR024079">
    <property type="entry name" value="MetalloPept_cat_dom_sf"/>
</dbReference>
<comment type="similarity">
    <text evidence="1 7">Belongs to the peptidase M3 family.</text>
</comment>
<evidence type="ECO:0000256" key="7">
    <source>
        <dbReference type="RuleBase" id="RU003435"/>
    </source>
</evidence>
<evidence type="ECO:0000256" key="4">
    <source>
        <dbReference type="ARBA" id="ARBA00022801"/>
    </source>
</evidence>
<organism evidence="9 10">
    <name type="scientific">Microbacterium deminutum</name>
    <dbReference type="NCBI Taxonomy" id="344164"/>
    <lineage>
        <taxon>Bacteria</taxon>
        <taxon>Bacillati</taxon>
        <taxon>Actinomycetota</taxon>
        <taxon>Actinomycetes</taxon>
        <taxon>Micrococcales</taxon>
        <taxon>Microbacteriaceae</taxon>
        <taxon>Microbacterium</taxon>
    </lineage>
</organism>
<comment type="caution">
    <text evidence="9">The sequence shown here is derived from an EMBL/GenBank/DDBJ whole genome shotgun (WGS) entry which is preliminary data.</text>
</comment>
<keyword evidence="5 7" id="KW-0862">Zinc</keyword>
<dbReference type="Pfam" id="PF01432">
    <property type="entry name" value="Peptidase_M3"/>
    <property type="match status" value="1"/>
</dbReference>
<feature type="domain" description="Peptidase M3A/M3B catalytic" evidence="8">
    <location>
        <begin position="231"/>
        <end position="680"/>
    </location>
</feature>
<evidence type="ECO:0000256" key="1">
    <source>
        <dbReference type="ARBA" id="ARBA00006040"/>
    </source>
</evidence>
<evidence type="ECO:0000313" key="10">
    <source>
        <dbReference type="Proteomes" id="UP001499933"/>
    </source>
</evidence>
<dbReference type="Gene3D" id="1.10.1370.10">
    <property type="entry name" value="Neurolysin, domain 3"/>
    <property type="match status" value="1"/>
</dbReference>
<sequence length="683" mass="76047">MPTENPLLSPSTLPYGLPDYSAIRPEHYLPAFEAAFAEHKQEVAAITRVRSMPTFENTLVSLEEAGKLLGEISRTFYTVSSADATPEIQEIEETLAPLMSAHQDSIQLDAQLYWRIKTIHDQLDDLGLEPEQRYLVERHYREMSHAGAGLDDAAKEKLTALNQRLSTLTTTFEKNLLNDTNDLAVVFDDAADLDGLTEGELSAAAQAAADRGFEGKWVVTLTLFTGHPYLSSLTNRASRKRIIDASRSRGSRSNEYDNRAVLLEIVRLRAERAALLGYDSHAAYITSDETAGSPEAVHDLLRRLAVPAARNARREQAALQAIIDAEADPFPLEAHDWAFYTEKVRAAEYDLDRSALRPWFEAERVLQDGVFRAATDLYGITFTERTDLSAYHPDARVFELRNADCTELGLFILDLYTRDTKRGGAWMNSIVSQSRLRGTKPVVVNNLNVPKPAPGMPALLTLDEVTTLFHEFGHALHGLFATVTYPHFAGTNVFRDFVEFPSQVNEMWIYWPEILGSYARHVETGDPLPDDVVDKLHASEAFNQGFGTSEYLAASWLDQAWHSLDAGHAASDIDVAEFEAAALTGIGLDNPVVPTRYSSTYFAHVFSGGYSAGYYSYIWSEVLDADTVQWFHENGGLTRANGDRFRDRLLGVGGSKDPLEAYRDFRGRDADIQPLLERRGLAG</sequence>
<evidence type="ECO:0000313" key="9">
    <source>
        <dbReference type="EMBL" id="GAA1965690.1"/>
    </source>
</evidence>
<proteinExistence type="inferred from homology"/>
<dbReference type="RefSeq" id="WP_344096241.1">
    <property type="nucleotide sequence ID" value="NZ_BAAAOG010000007.1"/>
</dbReference>
<keyword evidence="2 7" id="KW-0645">Protease</keyword>
<evidence type="ECO:0000256" key="2">
    <source>
        <dbReference type="ARBA" id="ARBA00022670"/>
    </source>
</evidence>
<dbReference type="Proteomes" id="UP001499933">
    <property type="component" value="Unassembled WGS sequence"/>
</dbReference>
<dbReference type="InterPro" id="IPR034005">
    <property type="entry name" value="M3A_DCP"/>
</dbReference>